<comment type="caution">
    <text evidence="4">The sequence shown here is derived from an EMBL/GenBank/DDBJ whole genome shotgun (WGS) entry which is preliminary data.</text>
</comment>
<dbReference type="AlphaFoldDB" id="A0A5B0EC90"/>
<dbReference type="Proteomes" id="UP000323856">
    <property type="component" value="Unassembled WGS sequence"/>
</dbReference>
<dbReference type="CDD" id="cd05300">
    <property type="entry name" value="2-Hacid_dh_1"/>
    <property type="match status" value="1"/>
</dbReference>
<accession>A0A5B0EC90</accession>
<dbReference type="Gene3D" id="3.40.50.720">
    <property type="entry name" value="NAD(P)-binding Rossmann-like Domain"/>
    <property type="match status" value="2"/>
</dbReference>
<evidence type="ECO:0000259" key="3">
    <source>
        <dbReference type="Pfam" id="PF02826"/>
    </source>
</evidence>
<keyword evidence="1" id="KW-0560">Oxidoreductase</keyword>
<sequence>MRPQVLICSYLQPELVDRLIADVPEVDVIYRPELLPIPQFGADHWGVPRELTQDQLNEWHGFLGQATIMFDFDWWQPAAWQQHSPRLEWIQATQAGVGARAEAMGHTDGDVRITTAAGVHAKPLAEFALAGLLHFVRELPRLESQRRNQKWTNGSSRTLHGHKALIIGAGSIGREVAETLTFMGVACDGTTRGVRTLGEPFERSIRLEDCELGNYDIVVLSCPLTDETVGLFSKQRISEMKRGALLVNLSRGPVVDQEALVDSLAGGHLGGAILDVADPEPLPAGHPLWNAPNLILSPHTAANVDAENARLVELFTKNLHRYLSGEEMINVFDARLGY</sequence>
<dbReference type="PROSITE" id="PS00671">
    <property type="entry name" value="D_2_HYDROXYACID_DH_3"/>
    <property type="match status" value="1"/>
</dbReference>
<dbReference type="GO" id="GO:0016616">
    <property type="term" value="F:oxidoreductase activity, acting on the CH-OH group of donors, NAD or NADP as acceptor"/>
    <property type="evidence" value="ECO:0007669"/>
    <property type="project" value="UniProtKB-ARBA"/>
</dbReference>
<dbReference type="OrthoDB" id="4324715at2"/>
<feature type="domain" description="D-isomer specific 2-hydroxyacid dehydrogenase NAD-binding" evidence="3">
    <location>
        <begin position="130"/>
        <end position="301"/>
    </location>
</feature>
<protein>
    <submittedName>
        <fullName evidence="4">D-2-hydroxyacid dehydrogenase</fullName>
    </submittedName>
</protein>
<dbReference type="GO" id="GO:0051287">
    <property type="term" value="F:NAD binding"/>
    <property type="evidence" value="ECO:0007669"/>
    <property type="project" value="InterPro"/>
</dbReference>
<evidence type="ECO:0000313" key="4">
    <source>
        <dbReference type="EMBL" id="KAA0976286.1"/>
    </source>
</evidence>
<gene>
    <name evidence="4" type="ORF">FQ154_11890</name>
</gene>
<evidence type="ECO:0000313" key="5">
    <source>
        <dbReference type="Proteomes" id="UP000323856"/>
    </source>
</evidence>
<proteinExistence type="predicted"/>
<dbReference type="PANTHER" id="PTHR43333:SF1">
    <property type="entry name" value="D-ISOMER SPECIFIC 2-HYDROXYACID DEHYDROGENASE NAD-BINDING DOMAIN-CONTAINING PROTEIN"/>
    <property type="match status" value="1"/>
</dbReference>
<dbReference type="InterPro" id="IPR006140">
    <property type="entry name" value="D-isomer_DH_NAD-bd"/>
</dbReference>
<dbReference type="InterPro" id="IPR036291">
    <property type="entry name" value="NAD(P)-bd_dom_sf"/>
</dbReference>
<dbReference type="SUPFAM" id="SSF51735">
    <property type="entry name" value="NAD(P)-binding Rossmann-fold domains"/>
    <property type="match status" value="1"/>
</dbReference>
<dbReference type="EMBL" id="VOBL01000011">
    <property type="protein sequence ID" value="KAA0976286.1"/>
    <property type="molecule type" value="Genomic_DNA"/>
</dbReference>
<reference evidence="4 5" key="1">
    <citation type="submission" date="2019-07" db="EMBL/GenBank/DDBJ databases">
        <title>Analysis of the biochemical properties, biological activity and biotechnological potential of siderophores and biosurfactants produced by Antarctic psychrotolerant bacteria.</title>
        <authorList>
            <person name="Styczynski M."/>
            <person name="Krucon T."/>
            <person name="Decewicz P."/>
            <person name="Dziewit L."/>
        </authorList>
    </citation>
    <scope>NUCLEOTIDE SEQUENCE [LARGE SCALE GENOMIC DNA]</scope>
    <source>
        <strain evidence="4 5">ANT_H27</strain>
    </source>
</reference>
<dbReference type="Pfam" id="PF02826">
    <property type="entry name" value="2-Hacid_dh_C"/>
    <property type="match status" value="1"/>
</dbReference>
<dbReference type="InterPro" id="IPR029753">
    <property type="entry name" value="D-isomer_DH_CS"/>
</dbReference>
<dbReference type="PANTHER" id="PTHR43333">
    <property type="entry name" value="2-HACID_DH_C DOMAIN-CONTAINING PROTEIN"/>
    <property type="match status" value="1"/>
</dbReference>
<evidence type="ECO:0000256" key="1">
    <source>
        <dbReference type="ARBA" id="ARBA00023002"/>
    </source>
</evidence>
<name>A0A5B0EC90_9MICC</name>
<keyword evidence="2" id="KW-0520">NAD</keyword>
<dbReference type="RefSeq" id="WP_149619861.1">
    <property type="nucleotide sequence ID" value="NZ_VOBL01000011.1"/>
</dbReference>
<organism evidence="4 5">
    <name type="scientific">Paeniglutamicibacter gangotriensis</name>
    <dbReference type="NCBI Taxonomy" id="254787"/>
    <lineage>
        <taxon>Bacteria</taxon>
        <taxon>Bacillati</taxon>
        <taxon>Actinomycetota</taxon>
        <taxon>Actinomycetes</taxon>
        <taxon>Micrococcales</taxon>
        <taxon>Micrococcaceae</taxon>
        <taxon>Paeniglutamicibacter</taxon>
    </lineage>
</organism>
<evidence type="ECO:0000256" key="2">
    <source>
        <dbReference type="ARBA" id="ARBA00023027"/>
    </source>
</evidence>